<protein>
    <submittedName>
        <fullName evidence="2">Uncharacterized protein</fullName>
    </submittedName>
</protein>
<dbReference type="EMBL" id="JAEVFJ010000008">
    <property type="protein sequence ID" value="KAH8103104.1"/>
    <property type="molecule type" value="Genomic_DNA"/>
</dbReference>
<sequence length="175" mass="19792">MFLDGTTSESFHFLIVRWSHRSLVLVLQPLCVLCSSLVLSLASGSLTSWSLSGSKAWKNQPPPMSSLIRQRSSHSFFLSFLPSIPIPRILASSSRSRIFLFSYIAAPSSSTKSNVAYPFTSSTVTWPFLWTFVVFFLVPSLLLSIYIHTHTDTYAYTRHRTPPRSLHTHSRFCCI</sequence>
<gene>
    <name evidence="2" type="ORF">BXZ70DRAFT_772238</name>
</gene>
<evidence type="ECO:0000313" key="2">
    <source>
        <dbReference type="EMBL" id="KAH8103104.1"/>
    </source>
</evidence>
<proteinExistence type="predicted"/>
<organism evidence="2 3">
    <name type="scientific">Cristinia sonorae</name>
    <dbReference type="NCBI Taxonomy" id="1940300"/>
    <lineage>
        <taxon>Eukaryota</taxon>
        <taxon>Fungi</taxon>
        <taxon>Dikarya</taxon>
        <taxon>Basidiomycota</taxon>
        <taxon>Agaricomycotina</taxon>
        <taxon>Agaricomycetes</taxon>
        <taxon>Agaricomycetidae</taxon>
        <taxon>Agaricales</taxon>
        <taxon>Pleurotineae</taxon>
        <taxon>Stephanosporaceae</taxon>
        <taxon>Cristinia</taxon>
    </lineage>
</organism>
<dbReference type="AlphaFoldDB" id="A0A8K0XS26"/>
<keyword evidence="1" id="KW-0812">Transmembrane</keyword>
<dbReference type="Proteomes" id="UP000813824">
    <property type="component" value="Unassembled WGS sequence"/>
</dbReference>
<keyword evidence="1" id="KW-0472">Membrane</keyword>
<feature type="transmembrane region" description="Helical" evidence="1">
    <location>
        <begin position="26"/>
        <end position="51"/>
    </location>
</feature>
<feature type="transmembrane region" description="Helical" evidence="1">
    <location>
        <begin position="128"/>
        <end position="148"/>
    </location>
</feature>
<reference evidence="2" key="1">
    <citation type="journal article" date="2021" name="New Phytol.">
        <title>Evolutionary innovations through gain and loss of genes in the ectomycorrhizal Boletales.</title>
        <authorList>
            <person name="Wu G."/>
            <person name="Miyauchi S."/>
            <person name="Morin E."/>
            <person name="Kuo A."/>
            <person name="Drula E."/>
            <person name="Varga T."/>
            <person name="Kohler A."/>
            <person name="Feng B."/>
            <person name="Cao Y."/>
            <person name="Lipzen A."/>
            <person name="Daum C."/>
            <person name="Hundley H."/>
            <person name="Pangilinan J."/>
            <person name="Johnson J."/>
            <person name="Barry K."/>
            <person name="LaButti K."/>
            <person name="Ng V."/>
            <person name="Ahrendt S."/>
            <person name="Min B."/>
            <person name="Choi I.G."/>
            <person name="Park H."/>
            <person name="Plett J.M."/>
            <person name="Magnuson J."/>
            <person name="Spatafora J.W."/>
            <person name="Nagy L.G."/>
            <person name="Henrissat B."/>
            <person name="Grigoriev I.V."/>
            <person name="Yang Z.L."/>
            <person name="Xu J."/>
            <person name="Martin F.M."/>
        </authorList>
    </citation>
    <scope>NUCLEOTIDE SEQUENCE</scope>
    <source>
        <strain evidence="2">KKN 215</strain>
    </source>
</reference>
<keyword evidence="3" id="KW-1185">Reference proteome</keyword>
<evidence type="ECO:0000313" key="3">
    <source>
        <dbReference type="Proteomes" id="UP000813824"/>
    </source>
</evidence>
<comment type="caution">
    <text evidence="2">The sequence shown here is derived from an EMBL/GenBank/DDBJ whole genome shotgun (WGS) entry which is preliminary data.</text>
</comment>
<evidence type="ECO:0000256" key="1">
    <source>
        <dbReference type="SAM" id="Phobius"/>
    </source>
</evidence>
<name>A0A8K0XS26_9AGAR</name>
<keyword evidence="1" id="KW-1133">Transmembrane helix</keyword>
<accession>A0A8K0XS26</accession>